<keyword evidence="2" id="KW-0547">Nucleotide-binding</keyword>
<dbReference type="EMBL" id="JBANAX010000109">
    <property type="protein sequence ID" value="KAL1222091.1"/>
    <property type="molecule type" value="Genomic_DNA"/>
</dbReference>
<dbReference type="PANTHER" id="PTHR19338:SF73">
    <property type="entry name" value="DISEASE RESISTANCE PROTEIN RGA2-LIKE"/>
    <property type="match status" value="1"/>
</dbReference>
<dbReference type="Gene3D" id="1.20.5.4130">
    <property type="match status" value="1"/>
</dbReference>
<dbReference type="Proteomes" id="UP001558713">
    <property type="component" value="Unassembled WGS sequence"/>
</dbReference>
<organism evidence="5 6">
    <name type="scientific">Cardamine amara subsp. amara</name>
    <dbReference type="NCBI Taxonomy" id="228776"/>
    <lineage>
        <taxon>Eukaryota</taxon>
        <taxon>Viridiplantae</taxon>
        <taxon>Streptophyta</taxon>
        <taxon>Embryophyta</taxon>
        <taxon>Tracheophyta</taxon>
        <taxon>Spermatophyta</taxon>
        <taxon>Magnoliopsida</taxon>
        <taxon>eudicotyledons</taxon>
        <taxon>Gunneridae</taxon>
        <taxon>Pentapetalae</taxon>
        <taxon>rosids</taxon>
        <taxon>malvids</taxon>
        <taxon>Brassicales</taxon>
        <taxon>Brassicaceae</taxon>
        <taxon>Cardamineae</taxon>
        <taxon>Cardamine</taxon>
    </lineage>
</organism>
<dbReference type="AlphaFoldDB" id="A0ABD1BYJ0"/>
<dbReference type="InterPro" id="IPR041118">
    <property type="entry name" value="Rx_N"/>
</dbReference>
<dbReference type="Pfam" id="PF18052">
    <property type="entry name" value="Rx_N"/>
    <property type="match status" value="1"/>
</dbReference>
<keyword evidence="6" id="KW-1185">Reference proteome</keyword>
<keyword evidence="1" id="KW-0677">Repeat</keyword>
<evidence type="ECO:0000256" key="2">
    <source>
        <dbReference type="ARBA" id="ARBA00022741"/>
    </source>
</evidence>
<evidence type="ECO:0000313" key="5">
    <source>
        <dbReference type="EMBL" id="KAL1222091.1"/>
    </source>
</evidence>
<dbReference type="GO" id="GO:0000166">
    <property type="term" value="F:nucleotide binding"/>
    <property type="evidence" value="ECO:0007669"/>
    <property type="project" value="UniProtKB-KW"/>
</dbReference>
<accession>A0ABD1BYJ0</accession>
<evidence type="ECO:0000259" key="4">
    <source>
        <dbReference type="Pfam" id="PF18052"/>
    </source>
</evidence>
<evidence type="ECO:0000256" key="3">
    <source>
        <dbReference type="ARBA" id="ARBA00022821"/>
    </source>
</evidence>
<feature type="domain" description="Disease resistance N-terminal" evidence="4">
    <location>
        <begin position="7"/>
        <end position="93"/>
    </location>
</feature>
<proteinExistence type="predicted"/>
<sequence>MVDAITGFVVAKMGNYLIEEASMLMGVSDDLQEMKTELMCIQGYLKDDGDREREDEASKVWTKLVLDIAYDIEDVLDSYNLKVEERSQRRGLLRRFTNKIGEKMDTYNIVDDIKTLKRRILDITRKRVTYGIGNFIEHQGDNTSSLRIRQL</sequence>
<keyword evidence="3" id="KW-0611">Plant defense</keyword>
<evidence type="ECO:0000313" key="6">
    <source>
        <dbReference type="Proteomes" id="UP001558713"/>
    </source>
</evidence>
<name>A0ABD1BYJ0_CARAN</name>
<dbReference type="GO" id="GO:0006952">
    <property type="term" value="P:defense response"/>
    <property type="evidence" value="ECO:0007669"/>
    <property type="project" value="UniProtKB-KW"/>
</dbReference>
<evidence type="ECO:0000256" key="1">
    <source>
        <dbReference type="ARBA" id="ARBA00022737"/>
    </source>
</evidence>
<comment type="caution">
    <text evidence="5">The sequence shown here is derived from an EMBL/GenBank/DDBJ whole genome shotgun (WGS) entry which is preliminary data.</text>
</comment>
<dbReference type="CDD" id="cd14798">
    <property type="entry name" value="RX-CC_like"/>
    <property type="match status" value="1"/>
</dbReference>
<reference evidence="5 6" key="1">
    <citation type="submission" date="2024-04" db="EMBL/GenBank/DDBJ databases">
        <title>Genome assembly C_amara_ONT_v2.</title>
        <authorList>
            <person name="Yant L."/>
            <person name="Moore C."/>
            <person name="Slenker M."/>
        </authorList>
    </citation>
    <scope>NUCLEOTIDE SEQUENCE [LARGE SCALE GENOMIC DNA]</scope>
    <source>
        <tissue evidence="5">Leaf</tissue>
    </source>
</reference>
<gene>
    <name evidence="5" type="ORF">V5N11_025546</name>
</gene>
<dbReference type="PANTHER" id="PTHR19338">
    <property type="entry name" value="TRANSLOCASE OF INNER MITOCHONDRIAL MEMBRANE 13 HOMOLOG"/>
    <property type="match status" value="1"/>
</dbReference>
<dbReference type="InterPro" id="IPR038005">
    <property type="entry name" value="RX-like_CC"/>
</dbReference>
<protein>
    <submittedName>
        <fullName evidence="5">Disease resistance protein RPP13</fullName>
    </submittedName>
</protein>